<dbReference type="Gramene" id="Manes.11G052110.1.v8.1">
    <property type="protein sequence ID" value="Manes.11G052110.1.v8.1.CDS.1"/>
    <property type="gene ID" value="Manes.11G052110.v8.1"/>
</dbReference>
<protein>
    <recommendedName>
        <fullName evidence="1">F-box domain-containing protein</fullName>
    </recommendedName>
</protein>
<proteinExistence type="predicted"/>
<dbReference type="GO" id="GO:0080037">
    <property type="term" value="P:negative regulation of cytokinin-activated signaling pathway"/>
    <property type="evidence" value="ECO:0007669"/>
    <property type="project" value="InterPro"/>
</dbReference>
<feature type="domain" description="F-box" evidence="1">
    <location>
        <begin position="5"/>
        <end position="45"/>
    </location>
</feature>
<dbReference type="EMBL" id="CM004402">
    <property type="protein sequence ID" value="OAY26504.1"/>
    <property type="molecule type" value="Genomic_DNA"/>
</dbReference>
<reference evidence="2" key="1">
    <citation type="submission" date="2016-02" db="EMBL/GenBank/DDBJ databases">
        <title>WGS assembly of Manihot esculenta.</title>
        <authorList>
            <person name="Bredeson J.V."/>
            <person name="Prochnik S.E."/>
            <person name="Lyons J.B."/>
            <person name="Schmutz J."/>
            <person name="Grimwood J."/>
            <person name="Vrebalov J."/>
            <person name="Bart R.S."/>
            <person name="Amuge T."/>
            <person name="Ferguson M.E."/>
            <person name="Green R."/>
            <person name="Putnam N."/>
            <person name="Stites J."/>
            <person name="Rounsley S."/>
            <person name="Rokhsar D.S."/>
        </authorList>
    </citation>
    <scope>NUCLEOTIDE SEQUENCE [LARGE SCALE GENOMIC DNA]</scope>
    <source>
        <tissue evidence="2">Leaf</tissue>
    </source>
</reference>
<dbReference type="CDD" id="cd22152">
    <property type="entry name" value="F-box_AtAFR-like"/>
    <property type="match status" value="1"/>
</dbReference>
<dbReference type="InterPro" id="IPR015915">
    <property type="entry name" value="Kelch-typ_b-propeller"/>
</dbReference>
<evidence type="ECO:0000259" key="1">
    <source>
        <dbReference type="Pfam" id="PF00646"/>
    </source>
</evidence>
<dbReference type="InterPro" id="IPR006652">
    <property type="entry name" value="Kelch_1"/>
</dbReference>
<dbReference type="SUPFAM" id="SSF81383">
    <property type="entry name" value="F-box domain"/>
    <property type="match status" value="1"/>
</dbReference>
<dbReference type="SUPFAM" id="SSF117281">
    <property type="entry name" value="Kelch motif"/>
    <property type="match status" value="1"/>
</dbReference>
<dbReference type="OrthoDB" id="191037at2759"/>
<dbReference type="InterPro" id="IPR036047">
    <property type="entry name" value="F-box-like_dom_sf"/>
</dbReference>
<dbReference type="GO" id="GO:2000762">
    <property type="term" value="P:regulation of phenylpropanoid metabolic process"/>
    <property type="evidence" value="ECO:0007669"/>
    <property type="project" value="InterPro"/>
</dbReference>
<dbReference type="Pfam" id="PF24681">
    <property type="entry name" value="Kelch_KLHDC2_KLHL20_DRC7"/>
    <property type="match status" value="1"/>
</dbReference>
<dbReference type="OMA" id="STWQWDQ"/>
<dbReference type="Pfam" id="PF00646">
    <property type="entry name" value="F-box"/>
    <property type="match status" value="1"/>
</dbReference>
<dbReference type="InterPro" id="IPR001810">
    <property type="entry name" value="F-box_dom"/>
</dbReference>
<dbReference type="Gene3D" id="2.120.10.80">
    <property type="entry name" value="Kelch-type beta propeller"/>
    <property type="match status" value="1"/>
</dbReference>
<dbReference type="PANTHER" id="PTHR46407">
    <property type="entry name" value="OS02G0208700 PROTEIN"/>
    <property type="match status" value="1"/>
</dbReference>
<dbReference type="InterPro" id="IPR044595">
    <property type="entry name" value="KMD1-4"/>
</dbReference>
<organism evidence="2">
    <name type="scientific">Manihot esculenta</name>
    <name type="common">Cassava</name>
    <name type="synonym">Jatropha manihot</name>
    <dbReference type="NCBI Taxonomy" id="3983"/>
    <lineage>
        <taxon>Eukaryota</taxon>
        <taxon>Viridiplantae</taxon>
        <taxon>Streptophyta</taxon>
        <taxon>Embryophyta</taxon>
        <taxon>Tracheophyta</taxon>
        <taxon>Spermatophyta</taxon>
        <taxon>Magnoliopsida</taxon>
        <taxon>eudicotyledons</taxon>
        <taxon>Gunneridae</taxon>
        <taxon>Pentapetalae</taxon>
        <taxon>rosids</taxon>
        <taxon>fabids</taxon>
        <taxon>Malpighiales</taxon>
        <taxon>Euphorbiaceae</taxon>
        <taxon>Crotonoideae</taxon>
        <taxon>Manihoteae</taxon>
        <taxon>Manihot</taxon>
    </lineage>
</organism>
<dbReference type="AlphaFoldDB" id="A0A2C9U943"/>
<gene>
    <name evidence="2" type="ORF">MANES_16G052700</name>
</gene>
<evidence type="ECO:0000313" key="2">
    <source>
        <dbReference type="EMBL" id="OAY26504.1"/>
    </source>
</evidence>
<name>A0A2C9U943_MANES</name>
<dbReference type="PANTHER" id="PTHR46407:SF3">
    <property type="entry name" value="OS02G0208700 PROTEIN"/>
    <property type="match status" value="1"/>
</dbReference>
<sequence length="353" mass="39788">MELIPGLPDDVARECLVRLMYRQFSTVLSVSKGWRTQLESPEFYRRRKDTSTSQKLVVMAQARVDPNEIFKVVKYPLIPVHRLTLLEANTGDRCELPPIPEFSDGLPLFCQVVSVGSDIVVLGGLDPATWEVSGSVFVFDFVSATWRRGSDMPGVRRSFFGCASDSDRMVYVAGGHDSDKNALRSAMAYDVAKDDWIQLPDMARERDECKAIFHGGKLHVIGGYSTEMQGRFERDAEVLDLATWTWNHIQQFLESTTCPKTCTSGDDGIYMCQGEYVVALKGTTWQVVYMLPCDVDNVAYLAKWQDKLLVIGSAGFGEPHVAYVLDLNKYRWTKMETPRQYSGHVQSGCYLEI</sequence>
<dbReference type="SMART" id="SM00612">
    <property type="entry name" value="Kelch"/>
    <property type="match status" value="2"/>
</dbReference>
<accession>A0A2C9U943</accession>